<proteinExistence type="inferred from homology"/>
<dbReference type="Gene3D" id="1.20.1640.10">
    <property type="entry name" value="Multidrug efflux transporter AcrB transmembrane domain"/>
    <property type="match status" value="2"/>
</dbReference>
<gene>
    <name evidence="10" type="ORF">OCS65_10920</name>
    <name evidence="9" type="ORF">RAJCM14343_1375</name>
</gene>
<evidence type="ECO:0000313" key="11">
    <source>
        <dbReference type="Proteomes" id="UP000325466"/>
    </source>
</evidence>
<dbReference type="GeneID" id="83620935"/>
<feature type="transmembrane region" description="Helical" evidence="7">
    <location>
        <begin position="657"/>
        <end position="677"/>
    </location>
</feature>
<reference evidence="9 11" key="1">
    <citation type="journal article" date="2018" name="Biodegradation">
        <title>1,4-Dioxane degradation characteristics of Rhodococcus aetherivorans JCM 14343.</title>
        <authorList>
            <person name="Inoue D."/>
            <person name="Tsunoda T."/>
            <person name="Yamamoto N."/>
            <person name="Ike M."/>
            <person name="Sei K."/>
        </authorList>
    </citation>
    <scope>NUCLEOTIDE SEQUENCE [LARGE SCALE GENOMIC DNA]</scope>
    <source>
        <strain evidence="9 11">JCM 14343</strain>
    </source>
</reference>
<dbReference type="PANTHER" id="PTHR33406">
    <property type="entry name" value="MEMBRANE PROTEIN MJ1562-RELATED"/>
    <property type="match status" value="1"/>
</dbReference>
<feature type="transmembrane region" description="Helical" evidence="7">
    <location>
        <begin position="279"/>
        <end position="300"/>
    </location>
</feature>
<evidence type="ECO:0000256" key="6">
    <source>
        <dbReference type="ARBA" id="ARBA00023136"/>
    </source>
</evidence>
<feature type="transmembrane region" description="Helical" evidence="7">
    <location>
        <begin position="632"/>
        <end position="651"/>
    </location>
</feature>
<feature type="domain" description="SSD" evidence="8">
    <location>
        <begin position="200"/>
        <end position="329"/>
    </location>
</feature>
<evidence type="ECO:0000256" key="4">
    <source>
        <dbReference type="ARBA" id="ARBA00022692"/>
    </source>
</evidence>
<keyword evidence="3" id="KW-1003">Cell membrane</keyword>
<feature type="transmembrane region" description="Helical" evidence="7">
    <location>
        <begin position="367"/>
        <end position="385"/>
    </location>
</feature>
<dbReference type="Proteomes" id="UP001163947">
    <property type="component" value="Chromosome"/>
</dbReference>
<evidence type="ECO:0000259" key="8">
    <source>
        <dbReference type="PROSITE" id="PS50156"/>
    </source>
</evidence>
<evidence type="ECO:0000256" key="7">
    <source>
        <dbReference type="SAM" id="Phobius"/>
    </source>
</evidence>
<dbReference type="RefSeq" id="WP_006945823.1">
    <property type="nucleotide sequence ID" value="NZ_BAAAYP010000054.1"/>
</dbReference>
<protein>
    <submittedName>
        <fullName evidence="10">MMPL family transporter</fullName>
    </submittedName>
    <submittedName>
        <fullName evidence="9">Possible membrane protein</fullName>
    </submittedName>
</protein>
<feature type="transmembrane region" description="Helical" evidence="7">
    <location>
        <begin position="585"/>
        <end position="603"/>
    </location>
</feature>
<evidence type="ECO:0000313" key="12">
    <source>
        <dbReference type="Proteomes" id="UP001163947"/>
    </source>
</evidence>
<keyword evidence="6 7" id="KW-0472">Membrane</keyword>
<dbReference type="Proteomes" id="UP000325466">
    <property type="component" value="Unassembled WGS sequence"/>
</dbReference>
<dbReference type="SUPFAM" id="SSF82866">
    <property type="entry name" value="Multidrug efflux transporter AcrB transmembrane domain"/>
    <property type="match status" value="2"/>
</dbReference>
<feature type="transmembrane region" description="Helical" evidence="7">
    <location>
        <begin position="520"/>
        <end position="540"/>
    </location>
</feature>
<dbReference type="PROSITE" id="PS50156">
    <property type="entry name" value="SSD"/>
    <property type="match status" value="1"/>
</dbReference>
<dbReference type="InterPro" id="IPR050545">
    <property type="entry name" value="Mycobact_MmpL"/>
</dbReference>
<feature type="transmembrane region" description="Helical" evidence="7">
    <location>
        <begin position="306"/>
        <end position="330"/>
    </location>
</feature>
<feature type="transmembrane region" description="Helical" evidence="7">
    <location>
        <begin position="547"/>
        <end position="565"/>
    </location>
</feature>
<accession>A0A059MNS6</accession>
<dbReference type="GO" id="GO:0005886">
    <property type="term" value="C:plasma membrane"/>
    <property type="evidence" value="ECO:0007669"/>
    <property type="project" value="UniProtKB-SubCell"/>
</dbReference>
<name>A0A059MNS6_9NOCA</name>
<reference evidence="9" key="2">
    <citation type="submission" date="2019-10" db="EMBL/GenBank/DDBJ databases">
        <title>Draft genome sequence of Rhodococcus aetherivorans JCM 14343.</title>
        <authorList>
            <person name="Inoue D."/>
            <person name="Nakazawa M."/>
            <person name="Yamamoto N."/>
            <person name="Sei K."/>
            <person name="Ike M."/>
        </authorList>
    </citation>
    <scope>NUCLEOTIDE SEQUENCE</scope>
    <source>
        <strain evidence="9">JCM 14343</strain>
    </source>
</reference>
<feature type="transmembrane region" description="Helical" evidence="7">
    <location>
        <begin position="12"/>
        <end position="34"/>
    </location>
</feature>
<accession>N1MGR8</accession>
<reference evidence="10" key="3">
    <citation type="submission" date="2022-09" db="EMBL/GenBank/DDBJ databases">
        <title>The genome sequence of Rhodococcus aetherivorans N1.</title>
        <authorList>
            <person name="Jiang W."/>
        </authorList>
    </citation>
    <scope>NUCLEOTIDE SEQUENCE</scope>
    <source>
        <strain evidence="10">N1</strain>
    </source>
</reference>
<sequence>MNRWSTFVVDRRWWVLGLAVLVVVLAGVWGTGVFGRLSQGGFYDPGSESAEVQRIVDDNFGPQTADIIAIYTPPPGRTVADIGPEVTAVLDRFAAEVPTHAVDSYWSAAPPAKQLLLAKDGGSAAAAVTLEPGSEITVTTFQGLLPKLEVPGVDAQFAGNSVVGVAFTTRLERDLLFAEAIALPVTLVLLVFIFGGLVAAAVPVFVGVLAVLSALATLRLLTMYTDVSSFALNVTSLIGLGLAIDYGLFIVSRFREELDSGADPATATRRTVLTAGRTVLFSGLLLMCAFAGMLVFPQALLRSLGLGAIAAVLSAAVLSLTAIPALLAILGHRINALTWREGAARRGEARARRFWGAVVTKVMRRPALVAVTITAGLLLLATPLLRASFGEIEYTALPAGDPARAATQTLLDEFPSTGNGVTLVLRGDEGSGPAPAVVTSVSRAAADVDGVAQTVTVASRNDVVVLQALYAQGVEETPRAGEIVRELRDLPPPPGTDLLVGGGRAMVDDSNAAIARSMPAMIAIMVLSTLVLLFLAFGSVVLPLKAVAMAGLSLAATFGVLTWVFQLGNGAELLGVTPSPLEPSFVVLILAVVFGLSTDYEVFLMSRMVEARAAGASTEEAVRFGTERTGRVVTSAALLLIVVTGAFTISGLSIMRFLGVGMILALIIDATVVRMLLVPSLVKLMGEANWWAPAWMKRVHAKVGIGH</sequence>
<comment type="similarity">
    <text evidence="2">Belongs to the resistance-nodulation-cell division (RND) (TC 2.A.6) family. MmpL subfamily.</text>
</comment>
<feature type="transmembrane region" description="Helical" evidence="7">
    <location>
        <begin position="180"/>
        <end position="210"/>
    </location>
</feature>
<organism evidence="10 12">
    <name type="scientific">Rhodococcus aetherivorans</name>
    <dbReference type="NCBI Taxonomy" id="191292"/>
    <lineage>
        <taxon>Bacteria</taxon>
        <taxon>Bacillati</taxon>
        <taxon>Actinomycetota</taxon>
        <taxon>Actinomycetes</taxon>
        <taxon>Mycobacteriales</taxon>
        <taxon>Nocardiaceae</taxon>
        <taxon>Rhodococcus</taxon>
    </lineage>
</organism>
<evidence type="ECO:0000313" key="10">
    <source>
        <dbReference type="EMBL" id="UYF96224.1"/>
    </source>
</evidence>
<keyword evidence="11" id="KW-1185">Reference proteome</keyword>
<dbReference type="EMBL" id="BLAH01000047">
    <property type="protein sequence ID" value="GES36126.1"/>
    <property type="molecule type" value="Genomic_DNA"/>
</dbReference>
<dbReference type="Pfam" id="PF03176">
    <property type="entry name" value="MMPL"/>
    <property type="match status" value="2"/>
</dbReference>
<evidence type="ECO:0000256" key="2">
    <source>
        <dbReference type="ARBA" id="ARBA00010157"/>
    </source>
</evidence>
<evidence type="ECO:0000256" key="3">
    <source>
        <dbReference type="ARBA" id="ARBA00022475"/>
    </source>
</evidence>
<feature type="transmembrane region" description="Helical" evidence="7">
    <location>
        <begin position="230"/>
        <end position="251"/>
    </location>
</feature>
<keyword evidence="4 7" id="KW-0812">Transmembrane</keyword>
<dbReference type="InterPro" id="IPR000731">
    <property type="entry name" value="SSD"/>
</dbReference>
<dbReference type="PANTHER" id="PTHR33406:SF11">
    <property type="entry name" value="MEMBRANE PROTEIN SCO6666-RELATED"/>
    <property type="match status" value="1"/>
</dbReference>
<dbReference type="AlphaFoldDB" id="A0A059MNS6"/>
<evidence type="ECO:0000313" key="9">
    <source>
        <dbReference type="EMBL" id="GES36126.1"/>
    </source>
</evidence>
<keyword evidence="5 7" id="KW-1133">Transmembrane helix</keyword>
<evidence type="ECO:0000256" key="5">
    <source>
        <dbReference type="ARBA" id="ARBA00022989"/>
    </source>
</evidence>
<dbReference type="InterPro" id="IPR004869">
    <property type="entry name" value="MMPL_dom"/>
</dbReference>
<dbReference type="EMBL" id="CP106982">
    <property type="protein sequence ID" value="UYF96224.1"/>
    <property type="molecule type" value="Genomic_DNA"/>
</dbReference>
<evidence type="ECO:0000256" key="1">
    <source>
        <dbReference type="ARBA" id="ARBA00004651"/>
    </source>
</evidence>
<comment type="subcellular location">
    <subcellularLocation>
        <location evidence="1">Cell membrane</location>
        <topology evidence="1">Multi-pass membrane protein</topology>
    </subcellularLocation>
</comment>